<name>F0YS53_AURAN</name>
<dbReference type="InParanoid" id="F0YS53"/>
<proteinExistence type="predicted"/>
<dbReference type="RefSeq" id="XP_009043245.1">
    <property type="nucleotide sequence ID" value="XM_009044997.1"/>
</dbReference>
<gene>
    <name evidence="1" type="ORF">AURANDRAFT_69239</name>
</gene>
<protein>
    <recommendedName>
        <fullName evidence="3">PA14 domain-containing protein</fullName>
    </recommendedName>
</protein>
<dbReference type="eggNOG" id="ENOG502SS57">
    <property type="taxonomic scope" value="Eukaryota"/>
</dbReference>
<dbReference type="Proteomes" id="UP000002729">
    <property type="component" value="Unassembled WGS sequence"/>
</dbReference>
<feature type="non-terminal residue" evidence="1">
    <location>
        <position position="1"/>
    </location>
</feature>
<evidence type="ECO:0000313" key="1">
    <source>
        <dbReference type="EMBL" id="EGB02056.1"/>
    </source>
</evidence>
<reference evidence="1 2" key="1">
    <citation type="journal article" date="2011" name="Proc. Natl. Acad. Sci. U.S.A.">
        <title>Niche of harmful alga Aureococcus anophagefferens revealed through ecogenomics.</title>
        <authorList>
            <person name="Gobler C.J."/>
            <person name="Berry D.L."/>
            <person name="Dyhrman S.T."/>
            <person name="Wilhelm S.W."/>
            <person name="Salamov A."/>
            <person name="Lobanov A.V."/>
            <person name="Zhang Y."/>
            <person name="Collier J.L."/>
            <person name="Wurch L.L."/>
            <person name="Kustka A.B."/>
            <person name="Dill B.D."/>
            <person name="Shah M."/>
            <person name="VerBerkmoes N.C."/>
            <person name="Kuo A."/>
            <person name="Terry A."/>
            <person name="Pangilinan J."/>
            <person name="Lindquist E.A."/>
            <person name="Lucas S."/>
            <person name="Paulsen I.T."/>
            <person name="Hattenrath-Lehmann T.K."/>
            <person name="Talmage S.C."/>
            <person name="Walker E.A."/>
            <person name="Koch F."/>
            <person name="Burson A.M."/>
            <person name="Marcoval M.A."/>
            <person name="Tang Y.Z."/>
            <person name="Lecleir G.R."/>
            <person name="Coyne K.J."/>
            <person name="Berg G.M."/>
            <person name="Bertrand E.M."/>
            <person name="Saito M.A."/>
            <person name="Gladyshev V.N."/>
            <person name="Grigoriev I.V."/>
        </authorList>
    </citation>
    <scope>NUCLEOTIDE SEQUENCE [LARGE SCALE GENOMIC DNA]</scope>
    <source>
        <strain evidence="2">CCMP 1984</strain>
    </source>
</reference>
<dbReference type="KEGG" id="aaf:AURANDRAFT_69239"/>
<dbReference type="EMBL" id="GL833853">
    <property type="protein sequence ID" value="EGB02056.1"/>
    <property type="molecule type" value="Genomic_DNA"/>
</dbReference>
<feature type="non-terminal residue" evidence="1">
    <location>
        <position position="484"/>
    </location>
</feature>
<sequence length="484" mass="51854">VDLERHALFEGDGGFACRAVPNPGGVVPADVVGTVLDNRAFAAGDGAALAALADGDRVWVFGWGAGVAGARDVADDLLALPELAAAIADAIAAAPNGDVAAPPPPPPDDAAAGAAFERLGCEATWDLADADGWVDVLRQDTEMGAPFDGSMKRRNAHDRTEENYAILDELERMRSLSTGRLELLLEWPGTGLSAMHWEQRMNPAKFTSRTREKQYDEALDYVAVSTPYFESNEWGGLEFDGSSALLDGSFDSSSWWYAVGSFSTSIPMTQGDEYVDDAWGNRATLKGRPGDDSYFFAPTCVACDACYDADGRFLDNATVRTAPFNETCKLGEPCSVNGTTYETVKGCPDKCRGRRVRAFEAHAAHEVVVAHRYDDDANCTASANASCAGYDATNAADVSFAPVYGPGAGSFEGFFVAPVSANYTFYATFDSDLELSLSESGDPRRRRVVLGGADAPDAADGDVFDGWTHFRGHWYKVFAHDEHD</sequence>
<evidence type="ECO:0000313" key="2">
    <source>
        <dbReference type="Proteomes" id="UP000002729"/>
    </source>
</evidence>
<dbReference type="OrthoDB" id="205157at2759"/>
<keyword evidence="2" id="KW-1185">Reference proteome</keyword>
<evidence type="ECO:0008006" key="3">
    <source>
        <dbReference type="Google" id="ProtNLM"/>
    </source>
</evidence>
<organism evidence="2">
    <name type="scientific">Aureococcus anophagefferens</name>
    <name type="common">Harmful bloom alga</name>
    <dbReference type="NCBI Taxonomy" id="44056"/>
    <lineage>
        <taxon>Eukaryota</taxon>
        <taxon>Sar</taxon>
        <taxon>Stramenopiles</taxon>
        <taxon>Ochrophyta</taxon>
        <taxon>Pelagophyceae</taxon>
        <taxon>Pelagomonadales</taxon>
        <taxon>Pelagomonadaceae</taxon>
        <taxon>Aureococcus</taxon>
    </lineage>
</organism>
<dbReference type="GeneID" id="20227346"/>
<accession>F0YS53</accession>
<dbReference type="AlphaFoldDB" id="F0YS53"/>